<dbReference type="GO" id="GO:0008080">
    <property type="term" value="F:N-acetyltransferase activity"/>
    <property type="evidence" value="ECO:0007669"/>
    <property type="project" value="TreeGrafter"/>
</dbReference>
<reference evidence="3" key="1">
    <citation type="submission" date="2018-03" db="EMBL/GenBank/DDBJ databases">
        <authorList>
            <person name="Rodrigo-Torres L."/>
            <person name="Arahal R. D."/>
            <person name="Lucena T."/>
        </authorList>
    </citation>
    <scope>NUCLEOTIDE SEQUENCE [LARGE SCALE GENOMIC DNA]</scope>
    <source>
        <strain evidence="3">CECT 7615</strain>
    </source>
</reference>
<dbReference type="InterPro" id="IPR039143">
    <property type="entry name" value="GNPNAT1-like"/>
</dbReference>
<protein>
    <recommendedName>
        <fullName evidence="1">N-acetyltransferase domain-containing protein</fullName>
    </recommendedName>
</protein>
<dbReference type="PROSITE" id="PS51186">
    <property type="entry name" value="GNAT"/>
    <property type="match status" value="1"/>
</dbReference>
<feature type="domain" description="N-acetyltransferase" evidence="1">
    <location>
        <begin position="1"/>
        <end position="150"/>
    </location>
</feature>
<dbReference type="InterPro" id="IPR016181">
    <property type="entry name" value="Acyl_CoA_acyltransferase"/>
</dbReference>
<sequence>MILRAATSSDFQALHALYKELVGTIEVLDGDIGRDRLNEVLSHPGTQVVVAESEGVPVSMVTLHVLPNMTFGGRPYALIENVVTLKSHQGLGIGRQVMEYAAEQAWSAGCYKIMLLTGTSFGVRGFYEKLGYDPESKQAMILRRAPQRRPQV</sequence>
<dbReference type="PANTHER" id="PTHR13355:SF15">
    <property type="entry name" value="GCN5-RELATED N-ACETYLTRANSFERASE 3, CHLOROPLASTIC"/>
    <property type="match status" value="1"/>
</dbReference>
<evidence type="ECO:0000259" key="1">
    <source>
        <dbReference type="PROSITE" id="PS51186"/>
    </source>
</evidence>
<organism evidence="2 3">
    <name type="scientific">Falsiruegeria mediterranea M17</name>
    <dbReference type="NCBI Taxonomy" id="1200281"/>
    <lineage>
        <taxon>Bacteria</taxon>
        <taxon>Pseudomonadati</taxon>
        <taxon>Pseudomonadota</taxon>
        <taxon>Alphaproteobacteria</taxon>
        <taxon>Rhodobacterales</taxon>
        <taxon>Roseobacteraceae</taxon>
        <taxon>Falsiruegeria</taxon>
    </lineage>
</organism>
<evidence type="ECO:0000313" key="2">
    <source>
        <dbReference type="EMBL" id="SPJ27863.1"/>
    </source>
</evidence>
<dbReference type="RefSeq" id="WP_165821382.1">
    <property type="nucleotide sequence ID" value="NZ_ONZG01000003.1"/>
</dbReference>
<dbReference type="SUPFAM" id="SSF55729">
    <property type="entry name" value="Acyl-CoA N-acyltransferases (Nat)"/>
    <property type="match status" value="1"/>
</dbReference>
<dbReference type="InterPro" id="IPR000182">
    <property type="entry name" value="GNAT_dom"/>
</dbReference>
<name>A0A2R8C695_9RHOB</name>
<proteinExistence type="predicted"/>
<evidence type="ECO:0000313" key="3">
    <source>
        <dbReference type="Proteomes" id="UP000244898"/>
    </source>
</evidence>
<dbReference type="Gene3D" id="3.40.630.30">
    <property type="match status" value="1"/>
</dbReference>
<dbReference type="Pfam" id="PF00583">
    <property type="entry name" value="Acetyltransf_1"/>
    <property type="match status" value="1"/>
</dbReference>
<keyword evidence="3" id="KW-1185">Reference proteome</keyword>
<dbReference type="AlphaFoldDB" id="A0A2R8C695"/>
<accession>A0A2R8C695</accession>
<dbReference type="PANTHER" id="PTHR13355">
    <property type="entry name" value="GLUCOSAMINE 6-PHOSPHATE N-ACETYLTRANSFERASE"/>
    <property type="match status" value="1"/>
</dbReference>
<gene>
    <name evidence="2" type="ORF">TRM7615_01357</name>
</gene>
<dbReference type="Proteomes" id="UP000244898">
    <property type="component" value="Unassembled WGS sequence"/>
</dbReference>
<dbReference type="CDD" id="cd04301">
    <property type="entry name" value="NAT_SF"/>
    <property type="match status" value="1"/>
</dbReference>
<dbReference type="EMBL" id="ONZG01000003">
    <property type="protein sequence ID" value="SPJ27863.1"/>
    <property type="molecule type" value="Genomic_DNA"/>
</dbReference>